<dbReference type="EMBL" id="BLAE01000078">
    <property type="protein sequence ID" value="GES15550.1"/>
    <property type="molecule type" value="Genomic_DNA"/>
</dbReference>
<proteinExistence type="inferred from homology"/>
<dbReference type="PANTHER" id="PTHR30483:SF6">
    <property type="entry name" value="PERIPLASMIC BINDING PROTEIN OF ABC TRANSPORTER FOR NATURAL AMINO ACIDS"/>
    <property type="match status" value="1"/>
</dbReference>
<keyword evidence="6" id="KW-1185">Reference proteome</keyword>
<evidence type="ECO:0000259" key="4">
    <source>
        <dbReference type="Pfam" id="PF13458"/>
    </source>
</evidence>
<feature type="signal peptide" evidence="3">
    <location>
        <begin position="1"/>
        <end position="25"/>
    </location>
</feature>
<dbReference type="InterPro" id="IPR051010">
    <property type="entry name" value="BCAA_transport"/>
</dbReference>
<dbReference type="AlphaFoldDB" id="A0A5M3X3C5"/>
<dbReference type="PANTHER" id="PTHR30483">
    <property type="entry name" value="LEUCINE-SPECIFIC-BINDING PROTEIN"/>
    <property type="match status" value="1"/>
</dbReference>
<evidence type="ECO:0000256" key="1">
    <source>
        <dbReference type="ARBA" id="ARBA00010062"/>
    </source>
</evidence>
<gene>
    <name evidence="5" type="ORF">Amac_091470</name>
</gene>
<protein>
    <submittedName>
        <fullName evidence="5">Branched-chain amino acid ABC transporter substrate-binding protein</fullName>
    </submittedName>
</protein>
<dbReference type="CDD" id="cd06346">
    <property type="entry name" value="PBP1_ABC_ligand_binding-like"/>
    <property type="match status" value="1"/>
</dbReference>
<accession>A0A5M3X3C5</accession>
<evidence type="ECO:0000256" key="3">
    <source>
        <dbReference type="SAM" id="SignalP"/>
    </source>
</evidence>
<comment type="caution">
    <text evidence="5">The sequence shown here is derived from an EMBL/GenBank/DDBJ whole genome shotgun (WGS) entry which is preliminary data.</text>
</comment>
<feature type="domain" description="Leucine-binding protein" evidence="4">
    <location>
        <begin position="55"/>
        <end position="398"/>
    </location>
</feature>
<dbReference type="Gene3D" id="3.40.50.2300">
    <property type="match status" value="3"/>
</dbReference>
<name>A0A5M3X3C5_9ACTN</name>
<keyword evidence="2 3" id="KW-0732">Signal</keyword>
<feature type="chain" id="PRO_5038778476" evidence="3">
    <location>
        <begin position="26"/>
        <end position="429"/>
    </location>
</feature>
<sequence length="429" mass="43849">MIRIAPFGRVLAVAAAASLALTACGGGEETATPASSAPAAPASSAPAAAAGDGVLTIGALLPQTGDLAFLGPPEFAGVKLAVKEINEAGGVLGKPVVEIDTDSGDTKTDIASQSVDKLLQQNTDVVIGAASSGVSKTVIDKITNAGVVHFSPANTSPEFTTYADKGLYFRTAPSDVLQGRVLGDLIVQDGSDTVAILNRQDSYGNGLADEVEKSVSGGGGEVVVKTAYDPAAADFSADVAKLKEANPKAIALIAFNETTKIIPELKKQGLGPDKVKIYFVDGNLADYSKDFPKGTLEGIKGTLPGAKSPDDFRQKLLGVDPALTDWSYAPESYDATILSALAAEAAKSDAGTAVASKLIDVSKGGEKCTDFAGCLALLKEGKDIDYDGLSGPVEFSDAGDPSEATIGIYQYDGENKYSNITYLSGKVAG</sequence>
<dbReference type="PROSITE" id="PS51257">
    <property type="entry name" value="PROKAR_LIPOPROTEIN"/>
    <property type="match status" value="1"/>
</dbReference>
<dbReference type="SUPFAM" id="SSF53822">
    <property type="entry name" value="Periplasmic binding protein-like I"/>
    <property type="match status" value="1"/>
</dbReference>
<dbReference type="Pfam" id="PF13458">
    <property type="entry name" value="Peripla_BP_6"/>
    <property type="match status" value="1"/>
</dbReference>
<organism evidence="5 6">
    <name type="scientific">Acrocarpospora macrocephala</name>
    <dbReference type="NCBI Taxonomy" id="150177"/>
    <lineage>
        <taxon>Bacteria</taxon>
        <taxon>Bacillati</taxon>
        <taxon>Actinomycetota</taxon>
        <taxon>Actinomycetes</taxon>
        <taxon>Streptosporangiales</taxon>
        <taxon>Streptosporangiaceae</taxon>
        <taxon>Acrocarpospora</taxon>
    </lineage>
</organism>
<dbReference type="RefSeq" id="WP_155360661.1">
    <property type="nucleotide sequence ID" value="NZ_BAAAHL010000014.1"/>
</dbReference>
<evidence type="ECO:0000256" key="2">
    <source>
        <dbReference type="ARBA" id="ARBA00022729"/>
    </source>
</evidence>
<evidence type="ECO:0000313" key="5">
    <source>
        <dbReference type="EMBL" id="GES15550.1"/>
    </source>
</evidence>
<comment type="similarity">
    <text evidence="1">Belongs to the leucine-binding protein family.</text>
</comment>
<dbReference type="OrthoDB" id="7337537at2"/>
<dbReference type="InterPro" id="IPR028082">
    <property type="entry name" value="Peripla_BP_I"/>
</dbReference>
<reference evidence="5 6" key="1">
    <citation type="submission" date="2019-10" db="EMBL/GenBank/DDBJ databases">
        <title>Whole genome shotgun sequence of Acrocarpospora macrocephala NBRC 16266.</title>
        <authorList>
            <person name="Ichikawa N."/>
            <person name="Kimura A."/>
            <person name="Kitahashi Y."/>
            <person name="Komaki H."/>
            <person name="Oguchi A."/>
        </authorList>
    </citation>
    <scope>NUCLEOTIDE SEQUENCE [LARGE SCALE GENOMIC DNA]</scope>
    <source>
        <strain evidence="5 6">NBRC 16266</strain>
    </source>
</reference>
<dbReference type="Proteomes" id="UP000331127">
    <property type="component" value="Unassembled WGS sequence"/>
</dbReference>
<evidence type="ECO:0000313" key="6">
    <source>
        <dbReference type="Proteomes" id="UP000331127"/>
    </source>
</evidence>
<dbReference type="InterPro" id="IPR028081">
    <property type="entry name" value="Leu-bd"/>
</dbReference>